<protein>
    <submittedName>
        <fullName evidence="2">Uncharacterized protein</fullName>
    </submittedName>
</protein>
<dbReference type="OrthoDB" id="998056at2"/>
<evidence type="ECO:0000313" key="3">
    <source>
        <dbReference type="Proteomes" id="UP000297861"/>
    </source>
</evidence>
<accession>A0A4Y8KWK5</accession>
<keyword evidence="1" id="KW-0812">Transmembrane</keyword>
<feature type="transmembrane region" description="Helical" evidence="1">
    <location>
        <begin position="100"/>
        <end position="123"/>
    </location>
</feature>
<reference evidence="2 3" key="1">
    <citation type="submission" date="2019-03" db="EMBL/GenBank/DDBJ databases">
        <title>San Antonio Military Medical Center submission to MRSN (WRAIR), pending publication.</title>
        <authorList>
            <person name="Blyth D.M."/>
            <person name="Mccarthy S.L."/>
            <person name="Schall S.E."/>
            <person name="Stam J.A."/>
            <person name="Ong A.C."/>
            <person name="Mcgann P.T."/>
        </authorList>
    </citation>
    <scope>NUCLEOTIDE SEQUENCE [LARGE SCALE GENOMIC DNA]</scope>
    <source>
        <strain evidence="2 3">MRSN571793</strain>
    </source>
</reference>
<feature type="transmembrane region" description="Helical" evidence="1">
    <location>
        <begin position="37"/>
        <end position="59"/>
    </location>
</feature>
<comment type="caution">
    <text evidence="2">The sequence shown here is derived from an EMBL/GenBank/DDBJ whole genome shotgun (WGS) entry which is preliminary data.</text>
</comment>
<name>A0A4Y8KWK5_9BACT</name>
<feature type="transmembrane region" description="Helical" evidence="1">
    <location>
        <begin position="12"/>
        <end position="31"/>
    </location>
</feature>
<organism evidence="2 3">
    <name type="scientific">Dysgonomonas capnocytophagoides</name>
    <dbReference type="NCBI Taxonomy" id="45254"/>
    <lineage>
        <taxon>Bacteria</taxon>
        <taxon>Pseudomonadati</taxon>
        <taxon>Bacteroidota</taxon>
        <taxon>Bacteroidia</taxon>
        <taxon>Bacteroidales</taxon>
        <taxon>Dysgonomonadaceae</taxon>
        <taxon>Dysgonomonas</taxon>
    </lineage>
</organism>
<evidence type="ECO:0000256" key="1">
    <source>
        <dbReference type="SAM" id="Phobius"/>
    </source>
</evidence>
<keyword evidence="1" id="KW-1133">Transmembrane helix</keyword>
<sequence>MDVFKTKLITYTVASGLLISGCIGLGLYYFFPTLIDWDWYTGIVLFFLIIETGIMLYVNSASQTKEKKQMVNVYMLTKVVKMLISLVVIGIFAFNDKEHLKGFIAVFILFYLLYLAVETSLFVKIEKHIKEKKSKDE</sequence>
<dbReference type="EMBL" id="SOML01000015">
    <property type="protein sequence ID" value="TFD92974.1"/>
    <property type="molecule type" value="Genomic_DNA"/>
</dbReference>
<dbReference type="Proteomes" id="UP000297861">
    <property type="component" value="Unassembled WGS sequence"/>
</dbReference>
<proteinExistence type="predicted"/>
<feature type="transmembrane region" description="Helical" evidence="1">
    <location>
        <begin position="71"/>
        <end position="94"/>
    </location>
</feature>
<gene>
    <name evidence="2" type="ORF">E2605_17825</name>
</gene>
<dbReference type="RefSeq" id="WP_026625603.1">
    <property type="nucleotide sequence ID" value="NZ_AP028867.1"/>
</dbReference>
<dbReference type="STRING" id="1121485.GCA_000426485_01600"/>
<keyword evidence="3" id="KW-1185">Reference proteome</keyword>
<dbReference type="PROSITE" id="PS51257">
    <property type="entry name" value="PROKAR_LIPOPROTEIN"/>
    <property type="match status" value="1"/>
</dbReference>
<keyword evidence="1" id="KW-0472">Membrane</keyword>
<dbReference type="AlphaFoldDB" id="A0A4Y8KWK5"/>
<evidence type="ECO:0000313" key="2">
    <source>
        <dbReference type="EMBL" id="TFD92974.1"/>
    </source>
</evidence>